<name>A0ABD1UC36_9LAMI</name>
<evidence type="ECO:0000256" key="11">
    <source>
        <dbReference type="ARBA" id="ARBA00023316"/>
    </source>
</evidence>
<proteinExistence type="inferred from homology"/>
<dbReference type="PANTHER" id="PTHR10896">
    <property type="entry name" value="GALACTOSYLGALACTOSYLXYLOSYLPROTEIN 3-BETA-GLUCURONOSYLTRANSFERASE BETA-1,3-GLUCURONYLTRANSFERASE"/>
    <property type="match status" value="1"/>
</dbReference>
<feature type="compositionally biased region" description="Polar residues" evidence="13">
    <location>
        <begin position="396"/>
        <end position="406"/>
    </location>
</feature>
<dbReference type="GO" id="GO:0010417">
    <property type="term" value="P:glucuronoxylan biosynthetic process"/>
    <property type="evidence" value="ECO:0007669"/>
    <property type="project" value="UniProtKB-ARBA"/>
</dbReference>
<dbReference type="Gene3D" id="3.90.550.10">
    <property type="entry name" value="Spore Coat Polysaccharide Biosynthesis Protein SpsA, Chain A"/>
    <property type="match status" value="1"/>
</dbReference>
<evidence type="ECO:0000256" key="12">
    <source>
        <dbReference type="RuleBase" id="RU363127"/>
    </source>
</evidence>
<comment type="similarity">
    <text evidence="2 12">Belongs to the glycosyltransferase 43 family.</text>
</comment>
<keyword evidence="11 12" id="KW-0961">Cell wall biogenesis/degradation</keyword>
<keyword evidence="10" id="KW-0325">Glycoprotein</keyword>
<keyword evidence="9 12" id="KW-0472">Membrane</keyword>
<dbReference type="EC" id="2.4.-.-" evidence="12"/>
<gene>
    <name evidence="14" type="ORF">Fot_26506</name>
</gene>
<keyword evidence="6 12" id="KW-0735">Signal-anchor</keyword>
<dbReference type="GO" id="GO:0042285">
    <property type="term" value="F:xylosyltransferase activity"/>
    <property type="evidence" value="ECO:0007669"/>
    <property type="project" value="UniProtKB-ARBA"/>
</dbReference>
<feature type="compositionally biased region" description="Pro residues" evidence="13">
    <location>
        <begin position="34"/>
        <end position="44"/>
    </location>
</feature>
<keyword evidence="4 12" id="KW-0808">Transferase</keyword>
<evidence type="ECO:0000313" key="14">
    <source>
        <dbReference type="EMBL" id="KAL2522583.1"/>
    </source>
</evidence>
<evidence type="ECO:0000256" key="10">
    <source>
        <dbReference type="ARBA" id="ARBA00023180"/>
    </source>
</evidence>
<comment type="subcellular location">
    <subcellularLocation>
        <location evidence="1 12">Golgi apparatus membrane</location>
        <topology evidence="1 12">Single-pass type II membrane protein</topology>
    </subcellularLocation>
</comment>
<dbReference type="FunFam" id="3.90.550.10:FF:000096">
    <property type="entry name" value="Glycosyltransferases"/>
    <property type="match status" value="1"/>
</dbReference>
<dbReference type="EMBL" id="JBFOLJ010000007">
    <property type="protein sequence ID" value="KAL2522583.1"/>
    <property type="molecule type" value="Genomic_DNA"/>
</dbReference>
<keyword evidence="15" id="KW-1185">Reference proteome</keyword>
<reference evidence="15" key="1">
    <citation type="submission" date="2024-07" db="EMBL/GenBank/DDBJ databases">
        <title>Two chromosome-level genome assemblies of Korean endemic species Abeliophyllum distichum and Forsythia ovata (Oleaceae).</title>
        <authorList>
            <person name="Jang H."/>
        </authorList>
    </citation>
    <scope>NUCLEOTIDE SEQUENCE [LARGE SCALE GENOMIC DNA]</scope>
</reference>
<dbReference type="InterPro" id="IPR005027">
    <property type="entry name" value="Glyco_trans_43"/>
</dbReference>
<keyword evidence="7 12" id="KW-1133">Transmembrane helix</keyword>
<organism evidence="14 15">
    <name type="scientific">Forsythia ovata</name>
    <dbReference type="NCBI Taxonomy" id="205694"/>
    <lineage>
        <taxon>Eukaryota</taxon>
        <taxon>Viridiplantae</taxon>
        <taxon>Streptophyta</taxon>
        <taxon>Embryophyta</taxon>
        <taxon>Tracheophyta</taxon>
        <taxon>Spermatophyta</taxon>
        <taxon>Magnoliopsida</taxon>
        <taxon>eudicotyledons</taxon>
        <taxon>Gunneridae</taxon>
        <taxon>Pentapetalae</taxon>
        <taxon>asterids</taxon>
        <taxon>lamiids</taxon>
        <taxon>Lamiales</taxon>
        <taxon>Oleaceae</taxon>
        <taxon>Forsythieae</taxon>
        <taxon>Forsythia</taxon>
    </lineage>
</organism>
<dbReference type="InterPro" id="IPR029044">
    <property type="entry name" value="Nucleotide-diphossugar_trans"/>
</dbReference>
<comment type="function">
    <text evidence="12">Involved in the synthesis of glucuronoxylan hemicellulose in secondary cell walls.</text>
</comment>
<evidence type="ECO:0000256" key="5">
    <source>
        <dbReference type="ARBA" id="ARBA00022692"/>
    </source>
</evidence>
<evidence type="ECO:0000256" key="7">
    <source>
        <dbReference type="ARBA" id="ARBA00022989"/>
    </source>
</evidence>
<feature type="transmembrane region" description="Helical" evidence="12">
    <location>
        <begin position="128"/>
        <end position="157"/>
    </location>
</feature>
<protein>
    <recommendedName>
        <fullName evidence="12">Glycosyltransferases</fullName>
        <ecNumber evidence="12">2.4.-.-</ecNumber>
    </recommendedName>
</protein>
<keyword evidence="8 12" id="KW-0333">Golgi apparatus</keyword>
<feature type="region of interest" description="Disordered" evidence="13">
    <location>
        <begin position="29"/>
        <end position="49"/>
    </location>
</feature>
<accession>A0ABD1UC36</accession>
<dbReference type="Pfam" id="PF03360">
    <property type="entry name" value="Glyco_transf_43"/>
    <property type="match status" value="1"/>
</dbReference>
<feature type="region of interest" description="Disordered" evidence="13">
    <location>
        <begin position="378"/>
        <end position="406"/>
    </location>
</feature>
<evidence type="ECO:0000256" key="8">
    <source>
        <dbReference type="ARBA" id="ARBA00023034"/>
    </source>
</evidence>
<dbReference type="AlphaFoldDB" id="A0ABD1UC36"/>
<dbReference type="GO" id="GO:0071555">
    <property type="term" value="P:cell wall organization"/>
    <property type="evidence" value="ECO:0007669"/>
    <property type="project" value="UniProtKB-KW"/>
</dbReference>
<keyword evidence="3" id="KW-0328">Glycosyltransferase</keyword>
<sequence length="595" mass="66109">MNSLECFLRAAAGGKLYVSLLSVFTKVFTGSPSQEPPPRPPQNPIRPVTNRLQRIRPPPLAPMNRPRLLIHLPMLMPMPTKVVFDGGRGKMKQLTALQQQGRRSNSFRGASLPLDTSVDGSVKSPATIFWLLLHGFCCLISLVLGFRFSRLVFFLFFSTSSPSTTTNLYSALQTTFPSSTITSPPAVNGTAVAVGGGSRVVVGRHGILIRPWPHPDPAEVVKAHQIIKRVQREQRVQYGVKSPRTVIAITPTYVRTFQTLHLTGVMHSLMNVPYDVVWILVEAGGTTNETAALISKSGLKTIHIGFNGKMPILWEDRLKVESQMRFQALRVVRQKKLDGIVVFADESNMHSMELFDEIQNVEWIGAVSVGILSHSGGSEGVESSAVSREDNDKNENSQMPVQGPACNSSNQLVGLHTFNMLPFMERSAKYVGDRAVVLPRKLEWAGFVLNSRLVWKDVEDEPRWVKDLDEVGREGGDIESPLSLLEDPSVLEPLGSCGRKIMLWWLRVEARADSKFPARWIIDPPLDVTVPVKHTPWPDAPPELPTSGGKVISIPENTEKRVPKRSTRKRSSRSKRKRVPKVLDERVSTRNSGDN</sequence>
<evidence type="ECO:0000256" key="13">
    <source>
        <dbReference type="SAM" id="MobiDB-lite"/>
    </source>
</evidence>
<evidence type="ECO:0000256" key="6">
    <source>
        <dbReference type="ARBA" id="ARBA00022968"/>
    </source>
</evidence>
<dbReference type="Proteomes" id="UP001604277">
    <property type="component" value="Unassembled WGS sequence"/>
</dbReference>
<feature type="compositionally biased region" description="Basic residues" evidence="13">
    <location>
        <begin position="562"/>
        <end position="580"/>
    </location>
</feature>
<evidence type="ECO:0000256" key="9">
    <source>
        <dbReference type="ARBA" id="ARBA00023136"/>
    </source>
</evidence>
<evidence type="ECO:0000313" key="15">
    <source>
        <dbReference type="Proteomes" id="UP001604277"/>
    </source>
</evidence>
<evidence type="ECO:0000256" key="1">
    <source>
        <dbReference type="ARBA" id="ARBA00004323"/>
    </source>
</evidence>
<evidence type="ECO:0000256" key="2">
    <source>
        <dbReference type="ARBA" id="ARBA00007706"/>
    </source>
</evidence>
<evidence type="ECO:0000256" key="4">
    <source>
        <dbReference type="ARBA" id="ARBA00022679"/>
    </source>
</evidence>
<feature type="region of interest" description="Disordered" evidence="13">
    <location>
        <begin position="533"/>
        <end position="595"/>
    </location>
</feature>
<dbReference type="GO" id="GO:0000139">
    <property type="term" value="C:Golgi membrane"/>
    <property type="evidence" value="ECO:0007669"/>
    <property type="project" value="UniProtKB-SubCell"/>
</dbReference>
<keyword evidence="5 12" id="KW-0812">Transmembrane</keyword>
<comment type="caution">
    <text evidence="14">The sequence shown here is derived from an EMBL/GenBank/DDBJ whole genome shotgun (WGS) entry which is preliminary data.</text>
</comment>
<evidence type="ECO:0000256" key="3">
    <source>
        <dbReference type="ARBA" id="ARBA00022676"/>
    </source>
</evidence>
<dbReference type="SUPFAM" id="SSF53448">
    <property type="entry name" value="Nucleotide-diphospho-sugar transferases"/>
    <property type="match status" value="1"/>
</dbReference>
<dbReference type="PANTHER" id="PTHR10896:SF17">
    <property type="entry name" value="BETA-1,4-XYLOSYLTRANSFERASE IRX14H-RELATED"/>
    <property type="match status" value="1"/>
</dbReference>